<dbReference type="Pfam" id="PF03734">
    <property type="entry name" value="YkuD"/>
    <property type="match status" value="1"/>
</dbReference>
<dbReference type="SUPFAM" id="SSF54427">
    <property type="entry name" value="NTF2-like"/>
    <property type="match status" value="1"/>
</dbReference>
<evidence type="ECO:0000256" key="2">
    <source>
        <dbReference type="ARBA" id="ARBA00005992"/>
    </source>
</evidence>
<comment type="pathway">
    <text evidence="1 8">Cell wall biogenesis; peptidoglycan biosynthesis.</text>
</comment>
<sequence length="447" mass="50444">MTRFLAGSLGGLVLVIGLLAPAVAEQLAFNRAADYPGSGFSPRVIAEEADGDLLQRARERLGQRVRRHPGDTEARLLLGLIHFREGDYAAALESLDEVVRRAPDFQLAHLVRGDLLLSRSRVVAGLGGNGVAAAVEGEGDLSRNALRAEARARLEGYLETLRTARVPAALLQLSPENPVALLVDKRHNRLYVYERRGDGRPPRRIRDHYVSTGQARGDKEREGDLRTPEGVYFVQEFLEDGELPAEYGLGAFTLDYPNPLDRRRGKTGYGIWLHGTDRRFFSRPPLDSEGCVVLPNLNLQDLRGSVSAGTPVIIAERLDWIDHEQWRQRRRAARQAVEGWRRSWEAMAVERYLAYYDADFWSPRGERARWTDYKRRVLATKTDQAIRLERRALLAYPDSAAGRAGNLVVARFRQDYDSNNYRGVMDKQLYLRREAGDWSVLYEGPAP</sequence>
<dbReference type="EMBL" id="FOMJ01000006">
    <property type="protein sequence ID" value="SFD60175.1"/>
    <property type="molecule type" value="Genomic_DNA"/>
</dbReference>
<evidence type="ECO:0000256" key="1">
    <source>
        <dbReference type="ARBA" id="ARBA00004752"/>
    </source>
</evidence>
<evidence type="ECO:0000256" key="3">
    <source>
        <dbReference type="ARBA" id="ARBA00022679"/>
    </source>
</evidence>
<dbReference type="GO" id="GO:0016740">
    <property type="term" value="F:transferase activity"/>
    <property type="evidence" value="ECO:0007669"/>
    <property type="project" value="UniProtKB-KW"/>
</dbReference>
<dbReference type="AlphaFoldDB" id="A0A1I1TP31"/>
<dbReference type="GO" id="GO:0071555">
    <property type="term" value="P:cell wall organization"/>
    <property type="evidence" value="ECO:0007669"/>
    <property type="project" value="UniProtKB-UniRule"/>
</dbReference>
<dbReference type="Pfam" id="PF24125">
    <property type="entry name" value="Cds6_C"/>
    <property type="match status" value="1"/>
</dbReference>
<dbReference type="Gene3D" id="1.25.40.10">
    <property type="entry name" value="Tetratricopeptide repeat domain"/>
    <property type="match status" value="1"/>
</dbReference>
<dbReference type="CDD" id="cd16913">
    <property type="entry name" value="YkuD_like"/>
    <property type="match status" value="1"/>
</dbReference>
<dbReference type="PROSITE" id="PS50005">
    <property type="entry name" value="TPR"/>
    <property type="match status" value="1"/>
</dbReference>
<evidence type="ECO:0000259" key="9">
    <source>
        <dbReference type="PROSITE" id="PS52029"/>
    </source>
</evidence>
<feature type="repeat" description="TPR" evidence="7">
    <location>
        <begin position="72"/>
        <end position="105"/>
    </location>
</feature>
<evidence type="ECO:0000313" key="11">
    <source>
        <dbReference type="Proteomes" id="UP000198611"/>
    </source>
</evidence>
<feature type="active site" description="Proton donor/acceptor" evidence="8">
    <location>
        <position position="274"/>
    </location>
</feature>
<dbReference type="InterPro" id="IPR019734">
    <property type="entry name" value="TPR_rpt"/>
</dbReference>
<keyword evidence="6 8" id="KW-0961">Cell wall biogenesis/degradation</keyword>
<dbReference type="SUPFAM" id="SSF48452">
    <property type="entry name" value="TPR-like"/>
    <property type="match status" value="1"/>
</dbReference>
<dbReference type="InterPro" id="IPR038063">
    <property type="entry name" value="Transpep_catalytic_dom"/>
</dbReference>
<evidence type="ECO:0000256" key="5">
    <source>
        <dbReference type="ARBA" id="ARBA00022984"/>
    </source>
</evidence>
<organism evidence="10 11">
    <name type="scientific">Thiohalospira halophila DSM 15071</name>
    <dbReference type="NCBI Taxonomy" id="1123397"/>
    <lineage>
        <taxon>Bacteria</taxon>
        <taxon>Pseudomonadati</taxon>
        <taxon>Pseudomonadota</taxon>
        <taxon>Gammaproteobacteria</taxon>
        <taxon>Thiohalospirales</taxon>
        <taxon>Thiohalospiraceae</taxon>
        <taxon>Thiohalospira</taxon>
    </lineage>
</organism>
<evidence type="ECO:0000313" key="10">
    <source>
        <dbReference type="EMBL" id="SFD60175.1"/>
    </source>
</evidence>
<dbReference type="STRING" id="1123397.SAMN05660831_01954"/>
<dbReference type="InterPro" id="IPR056203">
    <property type="entry name" value="Cds6_C"/>
</dbReference>
<dbReference type="SUPFAM" id="SSF141523">
    <property type="entry name" value="L,D-transpeptidase catalytic domain-like"/>
    <property type="match status" value="1"/>
</dbReference>
<feature type="domain" description="L,D-TPase catalytic" evidence="9">
    <location>
        <begin position="179"/>
        <end position="315"/>
    </location>
</feature>
<dbReference type="RefSeq" id="WP_093428580.1">
    <property type="nucleotide sequence ID" value="NZ_FOMJ01000006.1"/>
</dbReference>
<dbReference type="Proteomes" id="UP000198611">
    <property type="component" value="Unassembled WGS sequence"/>
</dbReference>
<reference evidence="10 11" key="1">
    <citation type="submission" date="2016-10" db="EMBL/GenBank/DDBJ databases">
        <authorList>
            <person name="de Groot N.N."/>
        </authorList>
    </citation>
    <scope>NUCLEOTIDE SEQUENCE [LARGE SCALE GENOMIC DNA]</scope>
    <source>
        <strain evidence="10 11">HL3</strain>
    </source>
</reference>
<protein>
    <submittedName>
        <fullName evidence="10">Murein L,D-transpeptidase YafK</fullName>
    </submittedName>
</protein>
<evidence type="ECO:0000256" key="8">
    <source>
        <dbReference type="PROSITE-ProRule" id="PRU01373"/>
    </source>
</evidence>
<feature type="active site" description="Nucleophile" evidence="8">
    <location>
        <position position="291"/>
    </location>
</feature>
<dbReference type="OrthoDB" id="9809748at2"/>
<dbReference type="GO" id="GO:0009252">
    <property type="term" value="P:peptidoglycan biosynthetic process"/>
    <property type="evidence" value="ECO:0007669"/>
    <property type="project" value="UniProtKB-UniPathway"/>
</dbReference>
<dbReference type="UniPathway" id="UPA00219"/>
<dbReference type="PROSITE" id="PS52029">
    <property type="entry name" value="LD_TPASE"/>
    <property type="match status" value="1"/>
</dbReference>
<accession>A0A1I1TP31</accession>
<dbReference type="InterPro" id="IPR011990">
    <property type="entry name" value="TPR-like_helical_dom_sf"/>
</dbReference>
<evidence type="ECO:0000256" key="4">
    <source>
        <dbReference type="ARBA" id="ARBA00022960"/>
    </source>
</evidence>
<evidence type="ECO:0000256" key="7">
    <source>
        <dbReference type="PROSITE-ProRule" id="PRU00339"/>
    </source>
</evidence>
<dbReference type="GO" id="GO:0004180">
    <property type="term" value="F:carboxypeptidase activity"/>
    <property type="evidence" value="ECO:0007669"/>
    <property type="project" value="UniProtKB-ARBA"/>
</dbReference>
<comment type="similarity">
    <text evidence="2">Belongs to the YkuD family.</text>
</comment>
<dbReference type="Gene3D" id="2.40.440.10">
    <property type="entry name" value="L,D-transpeptidase catalytic domain-like"/>
    <property type="match status" value="1"/>
</dbReference>
<dbReference type="SMART" id="SM00028">
    <property type="entry name" value="TPR"/>
    <property type="match status" value="1"/>
</dbReference>
<dbReference type="Pfam" id="PF13432">
    <property type="entry name" value="TPR_16"/>
    <property type="match status" value="1"/>
</dbReference>
<dbReference type="InterPro" id="IPR032710">
    <property type="entry name" value="NTF2-like_dom_sf"/>
</dbReference>
<keyword evidence="11" id="KW-1185">Reference proteome</keyword>
<dbReference type="PANTHER" id="PTHR36699">
    <property type="entry name" value="LD-TRANSPEPTIDASE"/>
    <property type="match status" value="1"/>
</dbReference>
<keyword evidence="5 8" id="KW-0573">Peptidoglycan synthesis</keyword>
<keyword evidence="7" id="KW-0802">TPR repeat</keyword>
<name>A0A1I1TP31_9GAMM</name>
<proteinExistence type="inferred from homology"/>
<keyword evidence="3" id="KW-0808">Transferase</keyword>
<dbReference type="InterPro" id="IPR005490">
    <property type="entry name" value="LD_TPept_cat_dom"/>
</dbReference>
<dbReference type="PANTHER" id="PTHR36699:SF1">
    <property type="entry name" value="L,D-TRANSPEPTIDASE YAFK-RELATED"/>
    <property type="match status" value="1"/>
</dbReference>
<gene>
    <name evidence="10" type="ORF">SAMN05660831_01954</name>
</gene>
<keyword evidence="4 8" id="KW-0133">Cell shape</keyword>
<dbReference type="GO" id="GO:0008360">
    <property type="term" value="P:regulation of cell shape"/>
    <property type="evidence" value="ECO:0007669"/>
    <property type="project" value="UniProtKB-UniRule"/>
</dbReference>
<evidence type="ECO:0000256" key="6">
    <source>
        <dbReference type="ARBA" id="ARBA00023316"/>
    </source>
</evidence>